<feature type="transmembrane region" description="Helical" evidence="3">
    <location>
        <begin position="361"/>
        <end position="384"/>
    </location>
</feature>
<dbReference type="PANTHER" id="PTHR43065:SF42">
    <property type="entry name" value="TWO-COMPONENT SENSOR PPRA"/>
    <property type="match status" value="1"/>
</dbReference>
<feature type="transmembrane region" description="Helical" evidence="3">
    <location>
        <begin position="331"/>
        <end position="349"/>
    </location>
</feature>
<accession>A0A6G9AS49</accession>
<feature type="signal peptide" evidence="4">
    <location>
        <begin position="1"/>
        <end position="20"/>
    </location>
</feature>
<dbReference type="InterPro" id="IPR005467">
    <property type="entry name" value="His_kinase_dom"/>
</dbReference>
<dbReference type="PANTHER" id="PTHR43065">
    <property type="entry name" value="SENSOR HISTIDINE KINASE"/>
    <property type="match status" value="1"/>
</dbReference>
<feature type="domain" description="Histidine kinase" evidence="5">
    <location>
        <begin position="495"/>
        <end position="741"/>
    </location>
</feature>
<dbReference type="InterPro" id="IPR003594">
    <property type="entry name" value="HATPase_dom"/>
</dbReference>
<dbReference type="SUPFAM" id="SSF49785">
    <property type="entry name" value="Galactose-binding domain-like"/>
    <property type="match status" value="1"/>
</dbReference>
<dbReference type="EC" id="2.7.13.3" evidence="2"/>
<evidence type="ECO:0000313" key="6">
    <source>
        <dbReference type="EMBL" id="QIP15149.1"/>
    </source>
</evidence>
<dbReference type="PRINTS" id="PR00344">
    <property type="entry name" value="BCTRLSENSOR"/>
</dbReference>
<gene>
    <name evidence="6" type="ORF">G8759_22255</name>
</gene>
<dbReference type="Gene3D" id="2.60.120.260">
    <property type="entry name" value="Galactose-binding domain-like"/>
    <property type="match status" value="1"/>
</dbReference>
<keyword evidence="7" id="KW-1185">Reference proteome</keyword>
<dbReference type="SMART" id="SM00387">
    <property type="entry name" value="HATPase_c"/>
    <property type="match status" value="1"/>
</dbReference>
<feature type="transmembrane region" description="Helical" evidence="3">
    <location>
        <begin position="306"/>
        <end position="325"/>
    </location>
</feature>
<name>A0A6G9AS49_9BACT</name>
<organism evidence="6 7">
    <name type="scientific">Spirosoma aureum</name>
    <dbReference type="NCBI Taxonomy" id="2692134"/>
    <lineage>
        <taxon>Bacteria</taxon>
        <taxon>Pseudomonadati</taxon>
        <taxon>Bacteroidota</taxon>
        <taxon>Cytophagia</taxon>
        <taxon>Cytophagales</taxon>
        <taxon>Cytophagaceae</taxon>
        <taxon>Spirosoma</taxon>
    </lineage>
</organism>
<feature type="transmembrane region" description="Helical" evidence="3">
    <location>
        <begin position="390"/>
        <end position="413"/>
    </location>
</feature>
<dbReference type="RefSeq" id="WP_167212631.1">
    <property type="nucleotide sequence ID" value="NZ_CP050063.1"/>
</dbReference>
<dbReference type="InterPro" id="IPR008979">
    <property type="entry name" value="Galactose-bd-like_sf"/>
</dbReference>
<dbReference type="EMBL" id="CP050063">
    <property type="protein sequence ID" value="QIP15149.1"/>
    <property type="molecule type" value="Genomic_DNA"/>
</dbReference>
<dbReference type="InterPro" id="IPR036890">
    <property type="entry name" value="HATPase_C_sf"/>
</dbReference>
<feature type="transmembrane region" description="Helical" evidence="3">
    <location>
        <begin position="244"/>
        <end position="266"/>
    </location>
</feature>
<comment type="catalytic activity">
    <reaction evidence="1">
        <text>ATP + protein L-histidine = ADP + protein N-phospho-L-histidine.</text>
        <dbReference type="EC" id="2.7.13.3"/>
    </reaction>
</comment>
<dbReference type="SUPFAM" id="SSF55874">
    <property type="entry name" value="ATPase domain of HSP90 chaperone/DNA topoisomerase II/histidine kinase"/>
    <property type="match status" value="1"/>
</dbReference>
<dbReference type="Proteomes" id="UP000501802">
    <property type="component" value="Chromosome"/>
</dbReference>
<keyword evidence="3" id="KW-1133">Transmembrane helix</keyword>
<dbReference type="PROSITE" id="PS50109">
    <property type="entry name" value="HIS_KIN"/>
    <property type="match status" value="1"/>
</dbReference>
<evidence type="ECO:0000256" key="2">
    <source>
        <dbReference type="ARBA" id="ARBA00012438"/>
    </source>
</evidence>
<dbReference type="Gene3D" id="1.10.287.130">
    <property type="match status" value="1"/>
</dbReference>
<feature type="transmembrane region" description="Helical" evidence="3">
    <location>
        <begin position="217"/>
        <end position="237"/>
    </location>
</feature>
<keyword evidence="3" id="KW-0812">Transmembrane</keyword>
<reference evidence="6 7" key="1">
    <citation type="submission" date="2020-03" db="EMBL/GenBank/DDBJ databases">
        <authorList>
            <person name="Kim M.K."/>
        </authorList>
    </citation>
    <scope>NUCLEOTIDE SEQUENCE [LARGE SCALE GENOMIC DNA]</scope>
    <source>
        <strain evidence="6 7">BT328</strain>
    </source>
</reference>
<dbReference type="Pfam" id="PF02518">
    <property type="entry name" value="HATPase_c"/>
    <property type="match status" value="1"/>
</dbReference>
<proteinExistence type="predicted"/>
<keyword evidence="3" id="KW-0472">Membrane</keyword>
<dbReference type="AlphaFoldDB" id="A0A6G9AS49"/>
<sequence>MIRLLWLCLIFCLTAGPAFAQAKLPARSRPIFTVDSLPVQGITLNQDWRWHEGDNPKWANPDADDRNWQAIDPSQDIAELLKTQPIQMGWLRLHMRLDSALLGKVISMLIEQQVASELYLNGKLIGGFGQVSTDPTQVKAYNPSGANQTLGQTIHFLLGHQAQQVLAIRFALQPGIRYLKFFDRPNPFLLIRLYQADQRNQNRFDSIGNFDLMFLDYFKVGLFLILALLHLLFYCLYPPHKANFWFGLFCFCVAAIYLNQPIHYQYLHSVSYRMASAIAQWVFIFGAHLFFLGAVYTLFNKRIGIVFYTALFGFSVYLVLFTLQVAMPTDLATFLALILTDIASTRRLLLAARNRGKEYWILTIGASGFVLLVTAAMILPLLSVSGHIKFILAQVFFNLGTLSLPLSMTLFLASEFAKTNRSLAKKLKQVEQLSALTRVQEKEKQQLLTNQNETLEQQVTLRTAQLKQSLADLKSTQTQLLQAEKMATMGKLTKGIVDRILNPLNYINNFSLMAKELLEEMQAVIRKHQTTFSVDEQQELDDTAGMLEQNLTKIHTHGNSTARILQDMQQLLKERSSSYVLTDINTYLTQHIEISFQKAQDTYAPTVPIKLDLKLAPQPLPVNLLPVEFGDVLDRLVDNSCYTLLEKCHHITGFDPQLEVSTQVFEDQVQIQVRDNGLGISAHEQKQLFSPFFTTKATAKGTGLSLYLSKEVVEVNLQGQMRIDSVEEEYTQVTIFLPLKLVLAVS</sequence>
<keyword evidence="4" id="KW-0732">Signal</keyword>
<dbReference type="InterPro" id="IPR004358">
    <property type="entry name" value="Sig_transdc_His_kin-like_C"/>
</dbReference>
<dbReference type="GO" id="GO:0004673">
    <property type="term" value="F:protein histidine kinase activity"/>
    <property type="evidence" value="ECO:0007669"/>
    <property type="project" value="UniProtKB-EC"/>
</dbReference>
<dbReference type="Gene3D" id="3.30.565.10">
    <property type="entry name" value="Histidine kinase-like ATPase, C-terminal domain"/>
    <property type="match status" value="1"/>
</dbReference>
<evidence type="ECO:0000256" key="1">
    <source>
        <dbReference type="ARBA" id="ARBA00000085"/>
    </source>
</evidence>
<protein>
    <recommendedName>
        <fullName evidence="2">histidine kinase</fullName>
        <ecNumber evidence="2">2.7.13.3</ecNumber>
    </recommendedName>
</protein>
<evidence type="ECO:0000256" key="4">
    <source>
        <dbReference type="SAM" id="SignalP"/>
    </source>
</evidence>
<feature type="chain" id="PRO_5026265921" description="histidine kinase" evidence="4">
    <location>
        <begin position="21"/>
        <end position="746"/>
    </location>
</feature>
<evidence type="ECO:0000256" key="3">
    <source>
        <dbReference type="SAM" id="Phobius"/>
    </source>
</evidence>
<evidence type="ECO:0000259" key="5">
    <source>
        <dbReference type="PROSITE" id="PS50109"/>
    </source>
</evidence>
<evidence type="ECO:0000313" key="7">
    <source>
        <dbReference type="Proteomes" id="UP000501802"/>
    </source>
</evidence>
<dbReference type="KEGG" id="spib:G8759_22255"/>
<feature type="transmembrane region" description="Helical" evidence="3">
    <location>
        <begin position="278"/>
        <end position="299"/>
    </location>
</feature>